<protein>
    <recommendedName>
        <fullName evidence="3">Integrase catalytic domain-containing protein</fullName>
    </recommendedName>
</protein>
<dbReference type="InterPro" id="IPR051917">
    <property type="entry name" value="Transposase-Integrase"/>
</dbReference>
<feature type="region of interest" description="Disordered" evidence="2">
    <location>
        <begin position="39"/>
        <end position="70"/>
    </location>
</feature>
<dbReference type="KEGG" id="deo:CAY53_05510"/>
<dbReference type="OrthoDB" id="9803231at2"/>
<keyword evidence="5" id="KW-1185">Reference proteome</keyword>
<dbReference type="InterPro" id="IPR001584">
    <property type="entry name" value="Integrase_cat-core"/>
</dbReference>
<dbReference type="InterPro" id="IPR012337">
    <property type="entry name" value="RNaseH-like_sf"/>
</dbReference>
<dbReference type="NCBIfam" id="NF033563">
    <property type="entry name" value="transpos_IS30"/>
    <property type="match status" value="1"/>
</dbReference>
<evidence type="ECO:0000313" key="5">
    <source>
        <dbReference type="Proteomes" id="UP000239867"/>
    </source>
</evidence>
<dbReference type="GO" id="GO:0005829">
    <property type="term" value="C:cytosol"/>
    <property type="evidence" value="ECO:0007669"/>
    <property type="project" value="TreeGrafter"/>
</dbReference>
<dbReference type="GO" id="GO:0003676">
    <property type="term" value="F:nucleic acid binding"/>
    <property type="evidence" value="ECO:0007669"/>
    <property type="project" value="InterPro"/>
</dbReference>
<feature type="region of interest" description="Disordered" evidence="2">
    <location>
        <begin position="298"/>
        <end position="363"/>
    </location>
</feature>
<keyword evidence="1" id="KW-0233">DNA recombination</keyword>
<dbReference type="GO" id="GO:0032196">
    <property type="term" value="P:transposition"/>
    <property type="evidence" value="ECO:0007669"/>
    <property type="project" value="TreeGrafter"/>
</dbReference>
<dbReference type="Pfam" id="PF13936">
    <property type="entry name" value="HTH_38"/>
    <property type="match status" value="1"/>
</dbReference>
<name>A0A2L1GMT5_9BACT</name>
<dbReference type="AlphaFoldDB" id="A0A2L1GMT5"/>
<evidence type="ECO:0000259" key="3">
    <source>
        <dbReference type="PROSITE" id="PS50994"/>
    </source>
</evidence>
<dbReference type="InterPro" id="IPR053392">
    <property type="entry name" value="Transposase_IS30-like"/>
</dbReference>
<feature type="domain" description="Integrase catalytic" evidence="3">
    <location>
        <begin position="162"/>
        <end position="339"/>
    </location>
</feature>
<evidence type="ECO:0000313" key="4">
    <source>
        <dbReference type="EMBL" id="AVD71001.1"/>
    </source>
</evidence>
<feature type="compositionally biased region" description="Low complexity" evidence="2">
    <location>
        <begin position="302"/>
        <end position="318"/>
    </location>
</feature>
<dbReference type="Gene3D" id="3.30.420.10">
    <property type="entry name" value="Ribonuclease H-like superfamily/Ribonuclease H"/>
    <property type="match status" value="1"/>
</dbReference>
<feature type="compositionally biased region" description="Basic and acidic residues" evidence="2">
    <location>
        <begin position="340"/>
        <end position="353"/>
    </location>
</feature>
<dbReference type="InterPro" id="IPR009057">
    <property type="entry name" value="Homeodomain-like_sf"/>
</dbReference>
<feature type="compositionally biased region" description="Basic residues" evidence="2">
    <location>
        <begin position="61"/>
        <end position="70"/>
    </location>
</feature>
<dbReference type="GO" id="GO:0006310">
    <property type="term" value="P:DNA recombination"/>
    <property type="evidence" value="ECO:0007669"/>
    <property type="project" value="UniProtKB-KW"/>
</dbReference>
<evidence type="ECO:0000256" key="1">
    <source>
        <dbReference type="ARBA" id="ARBA00023172"/>
    </source>
</evidence>
<evidence type="ECO:0000256" key="2">
    <source>
        <dbReference type="SAM" id="MobiDB-lite"/>
    </source>
</evidence>
<organism evidence="4 5">
    <name type="scientific">Desulfobulbus oralis</name>
    <dbReference type="NCBI Taxonomy" id="1986146"/>
    <lineage>
        <taxon>Bacteria</taxon>
        <taxon>Pseudomonadati</taxon>
        <taxon>Thermodesulfobacteriota</taxon>
        <taxon>Desulfobulbia</taxon>
        <taxon>Desulfobulbales</taxon>
        <taxon>Desulfobulbaceae</taxon>
        <taxon>Desulfobulbus</taxon>
    </lineage>
</organism>
<dbReference type="InterPro" id="IPR036397">
    <property type="entry name" value="RNaseH_sf"/>
</dbReference>
<dbReference type="Gene3D" id="1.10.10.60">
    <property type="entry name" value="Homeodomain-like"/>
    <property type="match status" value="1"/>
</dbReference>
<gene>
    <name evidence="4" type="ORF">CAY53_05510</name>
</gene>
<dbReference type="PANTHER" id="PTHR10948:SF23">
    <property type="entry name" value="TRANSPOSASE INSI FOR INSERTION SEQUENCE ELEMENT IS30A-RELATED"/>
    <property type="match status" value="1"/>
</dbReference>
<sequence>MSHSHLTLEERIRIELFVSMGLSCREMARGLGRSHSTLSRELSRNVGSAKRGYRAQSAERRAHKRRKRARHYRCMNRPELLAWVDEKLRANWSPEQIAGRIRLEYPEDQKMRISTETIYRWVYAAAQFGDTSYRHLRRAHKRRRRQARYGQGRRLFPGRIDISQRPGIVAGRTRFGDWEADLVCASKGKAALLTCNERRSRFLLLARVQDKTAASFNAGLISCLRAVPSKLRQTLTLDNGSEVAGFRALELATGLRTYFCKPHAPWQRGTNENSNGLLRQYFPRGISFHKITKKMLRNAAERPASASGPSAQGQQQQAGKHHQRAQTEHPPGGAAQDQQAEERQAQGNHKADRGIGNAGPLHQIRQHDAVIVEETGTDGMQKGAACGEQNECTGNACCRFF</sequence>
<reference evidence="4 5" key="1">
    <citation type="journal article" date="2018" name="MBio">
        <title>Insights into the evolution of host association through the isolation and characterization of a novel human periodontal pathobiont, Desulfobulbus oralis.</title>
        <authorList>
            <person name="Cross K.L."/>
            <person name="Chirania P."/>
            <person name="Xiong W."/>
            <person name="Beall C.J."/>
            <person name="Elkins J.G."/>
            <person name="Giannone R.J."/>
            <person name="Griffen A.L."/>
            <person name="Guss A.M."/>
            <person name="Hettich R.L."/>
            <person name="Joshi S.S."/>
            <person name="Mokrzan E.M."/>
            <person name="Martin R.K."/>
            <person name="Zhulin I.B."/>
            <person name="Leys E.J."/>
            <person name="Podar M."/>
        </authorList>
    </citation>
    <scope>NUCLEOTIDE SEQUENCE [LARGE SCALE GENOMIC DNA]</scope>
    <source>
        <strain evidence="4 5">ORNL</strain>
    </source>
</reference>
<dbReference type="Proteomes" id="UP000239867">
    <property type="component" value="Chromosome"/>
</dbReference>
<dbReference type="InterPro" id="IPR025246">
    <property type="entry name" value="IS30-like_HTH"/>
</dbReference>
<proteinExistence type="predicted"/>
<dbReference type="SUPFAM" id="SSF53098">
    <property type="entry name" value="Ribonuclease H-like"/>
    <property type="match status" value="1"/>
</dbReference>
<accession>A0A2L1GMT5</accession>
<dbReference type="EMBL" id="CP021255">
    <property type="protein sequence ID" value="AVD71001.1"/>
    <property type="molecule type" value="Genomic_DNA"/>
</dbReference>
<dbReference type="PANTHER" id="PTHR10948">
    <property type="entry name" value="TRANSPOSASE"/>
    <property type="match status" value="1"/>
</dbReference>
<dbReference type="PROSITE" id="PS50994">
    <property type="entry name" value="INTEGRASE"/>
    <property type="match status" value="1"/>
</dbReference>
<dbReference type="SUPFAM" id="SSF46689">
    <property type="entry name" value="Homeodomain-like"/>
    <property type="match status" value="1"/>
</dbReference>
<dbReference type="GO" id="GO:0015074">
    <property type="term" value="P:DNA integration"/>
    <property type="evidence" value="ECO:0007669"/>
    <property type="project" value="InterPro"/>
</dbReference>
<dbReference type="GO" id="GO:0004803">
    <property type="term" value="F:transposase activity"/>
    <property type="evidence" value="ECO:0007669"/>
    <property type="project" value="TreeGrafter"/>
</dbReference>